<dbReference type="GO" id="GO:0003677">
    <property type="term" value="F:DNA binding"/>
    <property type="evidence" value="ECO:0007669"/>
    <property type="project" value="UniProtKB-KW"/>
</dbReference>
<dbReference type="EMBL" id="RQJO01000010">
    <property type="protein sequence ID" value="RRB01134.1"/>
    <property type="molecule type" value="Genomic_DNA"/>
</dbReference>
<name>A0A3P1BKG2_9BACT</name>
<dbReference type="Gene3D" id="3.90.1150.30">
    <property type="match status" value="1"/>
</dbReference>
<organism evidence="1 2">
    <name type="scientific">Larkinella rosea</name>
    <dbReference type="NCBI Taxonomy" id="2025312"/>
    <lineage>
        <taxon>Bacteria</taxon>
        <taxon>Pseudomonadati</taxon>
        <taxon>Bacteroidota</taxon>
        <taxon>Cytophagia</taxon>
        <taxon>Cytophagales</taxon>
        <taxon>Spirosomataceae</taxon>
        <taxon>Larkinella</taxon>
    </lineage>
</organism>
<evidence type="ECO:0000313" key="2">
    <source>
        <dbReference type="Proteomes" id="UP000271925"/>
    </source>
</evidence>
<comment type="caution">
    <text evidence="1">The sequence shown here is derived from an EMBL/GenBank/DDBJ whole genome shotgun (WGS) entry which is preliminary data.</text>
</comment>
<dbReference type="Pfam" id="PF04237">
    <property type="entry name" value="YjbR"/>
    <property type="match status" value="1"/>
</dbReference>
<dbReference type="OrthoDB" id="277063at2"/>
<dbReference type="Proteomes" id="UP000271925">
    <property type="component" value="Unassembled WGS sequence"/>
</dbReference>
<dbReference type="InterPro" id="IPR058532">
    <property type="entry name" value="YjbR/MT2646/Rv2570-like"/>
</dbReference>
<reference evidence="1 2" key="1">
    <citation type="submission" date="2018-11" db="EMBL/GenBank/DDBJ databases">
        <authorList>
            <person name="Zhou Z."/>
            <person name="Wang G."/>
        </authorList>
    </citation>
    <scope>NUCLEOTIDE SEQUENCE [LARGE SCALE GENOMIC DNA]</scope>
    <source>
        <strain evidence="1 2">KCTC52004</strain>
    </source>
</reference>
<dbReference type="RefSeq" id="WP_124877596.1">
    <property type="nucleotide sequence ID" value="NZ_RQJO01000010.1"/>
</dbReference>
<proteinExistence type="predicted"/>
<gene>
    <name evidence="1" type="ORF">EHT25_23455</name>
</gene>
<evidence type="ECO:0000313" key="1">
    <source>
        <dbReference type="EMBL" id="RRB01134.1"/>
    </source>
</evidence>
<accession>A0A3P1BKG2</accession>
<sequence length="113" mass="12842">MVSNAVFRELALALPDTVELPHFENTSFRIKKKIFATLSEKNNRACLKFSEVDQSVFSSFDQTVIYPVPNKWGKQGWTFIELAKVEEETLIDALKTAHQQVVNASQRKPKTNG</sequence>
<keyword evidence="2" id="KW-1185">Reference proteome</keyword>
<dbReference type="AlphaFoldDB" id="A0A3P1BKG2"/>
<protein>
    <submittedName>
        <fullName evidence="1">MmcQ/YjbR family DNA-binding protein</fullName>
    </submittedName>
</protein>
<dbReference type="SUPFAM" id="SSF142906">
    <property type="entry name" value="YjbR-like"/>
    <property type="match status" value="1"/>
</dbReference>
<dbReference type="InterPro" id="IPR038056">
    <property type="entry name" value="YjbR-like_sf"/>
</dbReference>
<keyword evidence="1" id="KW-0238">DNA-binding</keyword>